<evidence type="ECO:0000313" key="6">
    <source>
        <dbReference type="Proteomes" id="UP001139125"/>
    </source>
</evidence>
<reference evidence="5" key="1">
    <citation type="submission" date="2022-06" db="EMBL/GenBank/DDBJ databases">
        <title>Gracilimonas sp. CAU 1638 isolated from sea sediment.</title>
        <authorList>
            <person name="Kim W."/>
        </authorList>
    </citation>
    <scope>NUCLEOTIDE SEQUENCE</scope>
    <source>
        <strain evidence="5">CAU 1638</strain>
    </source>
</reference>
<dbReference type="EMBL" id="JANDBC010000001">
    <property type="protein sequence ID" value="MCP9291593.1"/>
    <property type="molecule type" value="Genomic_DNA"/>
</dbReference>
<dbReference type="Pfam" id="PF13439">
    <property type="entry name" value="Glyco_transf_4"/>
    <property type="match status" value="1"/>
</dbReference>
<name>A0A9X2L3E2_9BACT</name>
<dbReference type="Pfam" id="PF00534">
    <property type="entry name" value="Glycos_transf_1"/>
    <property type="match status" value="1"/>
</dbReference>
<feature type="domain" description="Glycosyltransferase subfamily 4-like N-terminal" evidence="4">
    <location>
        <begin position="22"/>
        <end position="165"/>
    </location>
</feature>
<evidence type="ECO:0000259" key="4">
    <source>
        <dbReference type="Pfam" id="PF13439"/>
    </source>
</evidence>
<dbReference type="InterPro" id="IPR001296">
    <property type="entry name" value="Glyco_trans_1"/>
</dbReference>
<evidence type="ECO:0000259" key="3">
    <source>
        <dbReference type="Pfam" id="PF00534"/>
    </source>
</evidence>
<dbReference type="RefSeq" id="WP_255134456.1">
    <property type="nucleotide sequence ID" value="NZ_JANDBC010000001.1"/>
</dbReference>
<keyword evidence="2" id="KW-0808">Transferase</keyword>
<dbReference type="Gene3D" id="3.40.50.2000">
    <property type="entry name" value="Glycogen Phosphorylase B"/>
    <property type="match status" value="2"/>
</dbReference>
<feature type="domain" description="Glycosyl transferase family 1" evidence="3">
    <location>
        <begin position="186"/>
        <end position="350"/>
    </location>
</feature>
<dbReference type="AlphaFoldDB" id="A0A9X2L3E2"/>
<sequence>MDSSFPKIVQLSSVHTLYDTRIFYKICRSLVDAGYNVDLLVQNPGNEVLDGIKVIGLPVAKKKWDRFLKTIPALFRKVIQYPQGTIFHFHDPELIPIGLFLKSCGYRVIYDVHEDVPASILDKEWIYKPLRNLFSRIADKLEKLANSKLDATVVVTKSIRDRFNKSTYLIQNFPQLSELEMTSQREARLESAQVFYVGRISKQRCIVEMIEAIERANAEKEITFLMAGAFDDNELRESIENRKGWKFTDFKGRINRKELSKYAQNSFAGLVLFKPVANHINAQPNKLFEYMAQGLPIIGSDFPLWREIVTENHCGLLVDPEKAEEISKAILWLESHPEEANKMGENGKKMVLKKYNWSIEEKKLLNLYSSIC</sequence>
<keyword evidence="1" id="KW-0328">Glycosyltransferase</keyword>
<gene>
    <name evidence="5" type="ORF">NM125_08365</name>
</gene>
<proteinExistence type="predicted"/>
<accession>A0A9X2L3E2</accession>
<comment type="caution">
    <text evidence="5">The sequence shown here is derived from an EMBL/GenBank/DDBJ whole genome shotgun (WGS) entry which is preliminary data.</text>
</comment>
<evidence type="ECO:0000256" key="2">
    <source>
        <dbReference type="ARBA" id="ARBA00022679"/>
    </source>
</evidence>
<evidence type="ECO:0000256" key="1">
    <source>
        <dbReference type="ARBA" id="ARBA00022676"/>
    </source>
</evidence>
<dbReference type="SUPFAM" id="SSF53756">
    <property type="entry name" value="UDP-Glycosyltransferase/glycogen phosphorylase"/>
    <property type="match status" value="1"/>
</dbReference>
<organism evidence="5 6">
    <name type="scientific">Gracilimonas sediminicola</name>
    <dbReference type="NCBI Taxonomy" id="2952158"/>
    <lineage>
        <taxon>Bacteria</taxon>
        <taxon>Pseudomonadati</taxon>
        <taxon>Balneolota</taxon>
        <taxon>Balneolia</taxon>
        <taxon>Balneolales</taxon>
        <taxon>Balneolaceae</taxon>
        <taxon>Gracilimonas</taxon>
    </lineage>
</organism>
<protein>
    <submittedName>
        <fullName evidence="5">Glycosyltransferase family 4 protein</fullName>
    </submittedName>
</protein>
<keyword evidence="6" id="KW-1185">Reference proteome</keyword>
<dbReference type="Proteomes" id="UP001139125">
    <property type="component" value="Unassembled WGS sequence"/>
</dbReference>
<dbReference type="GO" id="GO:0016757">
    <property type="term" value="F:glycosyltransferase activity"/>
    <property type="evidence" value="ECO:0007669"/>
    <property type="project" value="UniProtKB-KW"/>
</dbReference>
<dbReference type="CDD" id="cd03794">
    <property type="entry name" value="GT4_WbuB-like"/>
    <property type="match status" value="1"/>
</dbReference>
<evidence type="ECO:0000313" key="5">
    <source>
        <dbReference type="EMBL" id="MCP9291593.1"/>
    </source>
</evidence>
<dbReference type="PANTHER" id="PTHR12526">
    <property type="entry name" value="GLYCOSYLTRANSFERASE"/>
    <property type="match status" value="1"/>
</dbReference>
<dbReference type="InterPro" id="IPR028098">
    <property type="entry name" value="Glyco_trans_4-like_N"/>
</dbReference>
<dbReference type="PANTHER" id="PTHR12526:SF629">
    <property type="entry name" value="TEICHURONIC ACID BIOSYNTHESIS GLYCOSYLTRANSFERASE TUAH-RELATED"/>
    <property type="match status" value="1"/>
</dbReference>